<proteinExistence type="predicted"/>
<organism evidence="1 2">
    <name type="scientific">Sporanaerobium hydrogeniformans</name>
    <dbReference type="NCBI Taxonomy" id="3072179"/>
    <lineage>
        <taxon>Bacteria</taxon>
        <taxon>Bacillati</taxon>
        <taxon>Bacillota</taxon>
        <taxon>Clostridia</taxon>
        <taxon>Lachnospirales</taxon>
        <taxon>Lachnospiraceae</taxon>
        <taxon>Sporanaerobium</taxon>
    </lineage>
</organism>
<gene>
    <name evidence="1" type="ORF">CS063_09250</name>
</gene>
<accession>A0AC61DD92</accession>
<dbReference type="EMBL" id="PEDL01000008">
    <property type="protein sequence ID" value="PHV70706.1"/>
    <property type="molecule type" value="Genomic_DNA"/>
</dbReference>
<reference evidence="1" key="1">
    <citation type="submission" date="2017-10" db="EMBL/GenBank/DDBJ databases">
        <title>Genome sequence of cellulolytic Lachnospiraceae bacterium XHS1971 isolated from hotspring sediment.</title>
        <authorList>
            <person name="Vasudevan G."/>
            <person name="Joshi A.J."/>
            <person name="Hivarkar S."/>
            <person name="Lanjekar V.B."/>
            <person name="Dhakephalkar P.K."/>
            <person name="Dagar S."/>
        </authorList>
    </citation>
    <scope>NUCLEOTIDE SEQUENCE</scope>
    <source>
        <strain evidence="1">XHS1971</strain>
    </source>
</reference>
<name>A0AC61DD92_9FIRM</name>
<evidence type="ECO:0000313" key="2">
    <source>
        <dbReference type="Proteomes" id="UP000224460"/>
    </source>
</evidence>
<sequence>MNKVLLKEFSDDNIPLLKKWLYIPHVAAWYHAPLDWLEEVEKRNDEFSFLHHFIVEVGNHTIGFCQFYEYHYSGEDWHGNTDVDGTYSIDYLIGDIEYLGKGYGTAIIKALIEKIKMQNNAKRIIVQPEPENKASCNTLLSCGFSFDKFNEIYILDL</sequence>
<dbReference type="Proteomes" id="UP000224460">
    <property type="component" value="Unassembled WGS sequence"/>
</dbReference>
<comment type="caution">
    <text evidence="1">The sequence shown here is derived from an EMBL/GenBank/DDBJ whole genome shotgun (WGS) entry which is preliminary data.</text>
</comment>
<keyword evidence="2" id="KW-1185">Reference proteome</keyword>
<protein>
    <submittedName>
        <fullName evidence="1">GNAT family N-acetyltransferase</fullName>
    </submittedName>
</protein>
<evidence type="ECO:0000313" key="1">
    <source>
        <dbReference type="EMBL" id="PHV70706.1"/>
    </source>
</evidence>